<proteinExistence type="predicted"/>
<accession>A0A6M2D9Q6</accession>
<name>A0A6M2D9Q6_RHIMP</name>
<dbReference type="AlphaFoldDB" id="A0A6M2D9Q6"/>
<evidence type="ECO:0000313" key="1">
    <source>
        <dbReference type="EMBL" id="NOV43043.1"/>
    </source>
</evidence>
<protein>
    <submittedName>
        <fullName evidence="1">Putative secreted protein salivary gland overexpressed</fullName>
    </submittedName>
</protein>
<sequence>MIKARWGHGWLLRLVFQGFAFFVTEIGDIQSHWSVKQHENEEEKNGRSSRSRHKNQLVREMIKAYHISKENDLCNGHPSVSSQTGLTYL</sequence>
<dbReference type="EMBL" id="GHWJ01010306">
    <property type="protein sequence ID" value="NOV43043.1"/>
    <property type="molecule type" value="Transcribed_RNA"/>
</dbReference>
<reference evidence="1" key="1">
    <citation type="submission" date="2019-09" db="EMBL/GenBank/DDBJ databases">
        <title>Organ-specific transcriptomic study of the physiology of the cattle tick, Rhipicephalus microplus.</title>
        <authorList>
            <person name="Tirloni L."/>
            <person name="Braz G."/>
            <person name="Gandara A.C.P."/>
            <person name="Sabadin G.A."/>
            <person name="da Silva R.M."/>
            <person name="Guizzo M.G."/>
            <person name="Machado J.A."/>
            <person name="Costa E.P."/>
            <person name="Gomes H.F."/>
            <person name="Moraes J."/>
            <person name="Mota M.B.S."/>
            <person name="Mesquita R.D."/>
            <person name="Alvarenga P.H."/>
            <person name="Alves F."/>
            <person name="Seixas A."/>
            <person name="da Fonseca R.N."/>
            <person name="Fogaca A."/>
            <person name="Logullo C."/>
            <person name="Tanaka A."/>
            <person name="Daffre S."/>
            <person name="Termignoni C."/>
            <person name="Vaz I.S.Jr."/>
            <person name="Oliveira P.L."/>
            <person name="Ribeiro J.M."/>
        </authorList>
    </citation>
    <scope>NUCLEOTIDE SEQUENCE</scope>
    <source>
        <strain evidence="1">Porto Alegre</strain>
    </source>
</reference>
<organism evidence="1">
    <name type="scientific">Rhipicephalus microplus</name>
    <name type="common">Cattle tick</name>
    <name type="synonym">Boophilus microplus</name>
    <dbReference type="NCBI Taxonomy" id="6941"/>
    <lineage>
        <taxon>Eukaryota</taxon>
        <taxon>Metazoa</taxon>
        <taxon>Ecdysozoa</taxon>
        <taxon>Arthropoda</taxon>
        <taxon>Chelicerata</taxon>
        <taxon>Arachnida</taxon>
        <taxon>Acari</taxon>
        <taxon>Parasitiformes</taxon>
        <taxon>Ixodida</taxon>
        <taxon>Ixodoidea</taxon>
        <taxon>Ixodidae</taxon>
        <taxon>Rhipicephalinae</taxon>
        <taxon>Rhipicephalus</taxon>
        <taxon>Boophilus</taxon>
    </lineage>
</organism>